<evidence type="ECO:0000313" key="2">
    <source>
        <dbReference type="Proteomes" id="UP000237246"/>
    </source>
</evidence>
<name>A0A2P4SRR4_BAMTH</name>
<comment type="caution">
    <text evidence="1">The sequence shown here is derived from an EMBL/GenBank/DDBJ whole genome shotgun (WGS) entry which is preliminary data.</text>
</comment>
<reference evidence="1 2" key="1">
    <citation type="submission" date="2018-01" db="EMBL/GenBank/DDBJ databases">
        <title>Comparison of the Chinese Bamboo Partridge and Red Junglefowl genome sequences highlights the importance of demography in genome evolution.</title>
        <authorList>
            <person name="Tiley G.P."/>
            <person name="Kimball R.T."/>
            <person name="Braun E.L."/>
            <person name="Burleigh J.G."/>
        </authorList>
    </citation>
    <scope>NUCLEOTIDE SEQUENCE [LARGE SCALE GENOMIC DNA]</scope>
    <source>
        <strain evidence="1">RTK389</strain>
        <tissue evidence="1">Blood</tissue>
    </source>
</reference>
<evidence type="ECO:0000313" key="1">
    <source>
        <dbReference type="EMBL" id="POI26789.1"/>
    </source>
</evidence>
<dbReference type="AlphaFoldDB" id="A0A2P4SRR4"/>
<dbReference type="EMBL" id="PPHD01026941">
    <property type="protein sequence ID" value="POI26789.1"/>
    <property type="molecule type" value="Genomic_DNA"/>
</dbReference>
<sequence>MSTEDLRIRNTPQISVAGLKLPHREAVQTLLTLCQLSFKNLKNIYCVQRKSRLVLN</sequence>
<protein>
    <submittedName>
        <fullName evidence="1">Uncharacterized protein</fullName>
    </submittedName>
</protein>
<gene>
    <name evidence="1" type="ORF">CIB84_009461</name>
</gene>
<keyword evidence="2" id="KW-1185">Reference proteome</keyword>
<accession>A0A2P4SRR4</accession>
<dbReference type="Proteomes" id="UP000237246">
    <property type="component" value="Unassembled WGS sequence"/>
</dbReference>
<proteinExistence type="predicted"/>
<organism evidence="1 2">
    <name type="scientific">Bambusicola thoracicus</name>
    <name type="common">Chinese bamboo-partridge</name>
    <name type="synonym">Perdix thoracica</name>
    <dbReference type="NCBI Taxonomy" id="9083"/>
    <lineage>
        <taxon>Eukaryota</taxon>
        <taxon>Metazoa</taxon>
        <taxon>Chordata</taxon>
        <taxon>Craniata</taxon>
        <taxon>Vertebrata</taxon>
        <taxon>Euteleostomi</taxon>
        <taxon>Archelosauria</taxon>
        <taxon>Archosauria</taxon>
        <taxon>Dinosauria</taxon>
        <taxon>Saurischia</taxon>
        <taxon>Theropoda</taxon>
        <taxon>Coelurosauria</taxon>
        <taxon>Aves</taxon>
        <taxon>Neognathae</taxon>
        <taxon>Galloanserae</taxon>
        <taxon>Galliformes</taxon>
        <taxon>Phasianidae</taxon>
        <taxon>Perdicinae</taxon>
        <taxon>Bambusicola</taxon>
    </lineage>
</organism>